<dbReference type="GeneID" id="115878914"/>
<dbReference type="OrthoDB" id="5962029at2759"/>
<dbReference type="PANTHER" id="PTHR35450:SF2">
    <property type="entry name" value="REVERSE TRANSCRIPTASE DOMAIN-CONTAINING PROTEIN"/>
    <property type="match status" value="1"/>
</dbReference>
<dbReference type="InterPro" id="IPR000477">
    <property type="entry name" value="RT_dom"/>
</dbReference>
<dbReference type="SUPFAM" id="SSF56672">
    <property type="entry name" value="DNA/RNA polymerases"/>
    <property type="match status" value="1"/>
</dbReference>
<keyword evidence="2" id="KW-1185">Reference proteome</keyword>
<feature type="domain" description="Reverse transcriptase" evidence="1">
    <location>
        <begin position="1"/>
        <end position="201"/>
    </location>
</feature>
<dbReference type="KEGG" id="soy:115878914"/>
<dbReference type="InParanoid" id="A0A6J2XL38"/>
<evidence type="ECO:0000313" key="3">
    <source>
        <dbReference type="RefSeq" id="XP_030751384.1"/>
    </source>
</evidence>
<evidence type="ECO:0000259" key="1">
    <source>
        <dbReference type="PROSITE" id="PS50878"/>
    </source>
</evidence>
<sequence length="617" mass="72583">MGQAVKECRNLHVTYIDYKKAYDSIPHSWLKKVLQIYKIHPMLQNFLSQTMQSWRTSIHLTTCNANIQTDTIPIKKGIFQGDSLSALWFCICLNPLSNILNETAYGFNIKYEKSVRHKINHLLYMDDIKLYTATKTEHTELLKILEKSTNDIKMEFGMNKCKTLHINRGKWQNEEQASTLNNEHLDNMQPNEYYKYLGILQNRKVDHTALKTQLKEQYRKRLSKILKTELNSKNTVRAINTYAIPLLTYSFGIIKWSKTDLENLNILTRTQLTRFRQLHPNSCKERLTIERKEGGRGLTDIHEIHNKQINSLRKYFKEKNTSLHQAVTIADANYTPLNLNAENIPVSNILTLEEKKNKWSQKQLHGKHCHIMNNPDIDKELSYSWLQKGQLQPETEGFIIAIQDQVIATRNYRKYIIKDRAQQTDTCRRCHLQSETIEHITNGCKILTGTEYTLRHDFVARIIHQEIAKTYKFIQEEQPYYKYTPQSVFENDTIKLYWDRTIHTDKTVTCNRPDITLTLKKEKVTYLIEISVPNDNNITKKYEEKISKYIPLTQEVERIWQQKEVKILPFIISSTGLTHRKFKENLDILNLKGHIHTLAQKAVIIKTTNITRSFLKQ</sequence>
<reference evidence="3" key="1">
    <citation type="submission" date="2025-08" db="UniProtKB">
        <authorList>
            <consortium name="RefSeq"/>
        </authorList>
    </citation>
    <scope>IDENTIFICATION</scope>
    <source>
        <tissue evidence="3">Gonads</tissue>
    </source>
</reference>
<dbReference type="PROSITE" id="PS50878">
    <property type="entry name" value="RT_POL"/>
    <property type="match status" value="1"/>
</dbReference>
<protein>
    <submittedName>
        <fullName evidence="3">Uncharacterized protein LOC115878914</fullName>
    </submittedName>
</protein>
<dbReference type="AlphaFoldDB" id="A0A6J2XL38"/>
<dbReference type="InterPro" id="IPR043502">
    <property type="entry name" value="DNA/RNA_pol_sf"/>
</dbReference>
<name>A0A6J2XL38_SITOR</name>
<accession>A0A6J2XL38</accession>
<dbReference type="Proteomes" id="UP000504635">
    <property type="component" value="Unplaced"/>
</dbReference>
<dbReference type="Pfam" id="PF00078">
    <property type="entry name" value="RVT_1"/>
    <property type="match status" value="1"/>
</dbReference>
<proteinExistence type="predicted"/>
<organism evidence="2 3">
    <name type="scientific">Sitophilus oryzae</name>
    <name type="common">Rice weevil</name>
    <name type="synonym">Curculio oryzae</name>
    <dbReference type="NCBI Taxonomy" id="7048"/>
    <lineage>
        <taxon>Eukaryota</taxon>
        <taxon>Metazoa</taxon>
        <taxon>Ecdysozoa</taxon>
        <taxon>Arthropoda</taxon>
        <taxon>Hexapoda</taxon>
        <taxon>Insecta</taxon>
        <taxon>Pterygota</taxon>
        <taxon>Neoptera</taxon>
        <taxon>Endopterygota</taxon>
        <taxon>Coleoptera</taxon>
        <taxon>Polyphaga</taxon>
        <taxon>Cucujiformia</taxon>
        <taxon>Curculionidae</taxon>
        <taxon>Dryophthorinae</taxon>
        <taxon>Sitophilus</taxon>
    </lineage>
</organism>
<dbReference type="PANTHER" id="PTHR35450">
    <property type="entry name" value="REVERSE TRANSCRIPTASE DOMAIN-CONTAINING PROTEIN"/>
    <property type="match status" value="1"/>
</dbReference>
<evidence type="ECO:0000313" key="2">
    <source>
        <dbReference type="Proteomes" id="UP000504635"/>
    </source>
</evidence>
<gene>
    <name evidence="3" type="primary">LOC115878914</name>
</gene>
<dbReference type="GO" id="GO:0071897">
    <property type="term" value="P:DNA biosynthetic process"/>
    <property type="evidence" value="ECO:0007669"/>
    <property type="project" value="UniProtKB-ARBA"/>
</dbReference>
<dbReference type="RefSeq" id="XP_030751384.1">
    <property type="nucleotide sequence ID" value="XM_030895524.1"/>
</dbReference>